<keyword evidence="11" id="KW-0472">Membrane</keyword>
<feature type="domain" description="Soluble ligand binding" evidence="16">
    <location>
        <begin position="128"/>
        <end position="167"/>
    </location>
</feature>
<dbReference type="InterPro" id="IPR054765">
    <property type="entry name" value="SLBB_dom"/>
</dbReference>
<keyword evidence="3" id="KW-0813">Transport</keyword>
<keyword evidence="10" id="KW-0626">Porin</keyword>
<dbReference type="PANTHER" id="PTHR33619:SF3">
    <property type="entry name" value="POLYSACCHARIDE EXPORT PROTEIN GFCE-RELATED"/>
    <property type="match status" value="1"/>
</dbReference>
<keyword evidence="8" id="KW-0625">Polysaccharide transport</keyword>
<dbReference type="GO" id="GO:0015288">
    <property type="term" value="F:porin activity"/>
    <property type="evidence" value="ECO:0007669"/>
    <property type="project" value="UniProtKB-KW"/>
</dbReference>
<dbReference type="Pfam" id="PF22461">
    <property type="entry name" value="SLBB_2"/>
    <property type="match status" value="1"/>
</dbReference>
<dbReference type="InterPro" id="IPR003715">
    <property type="entry name" value="Poly_export_N"/>
</dbReference>
<evidence type="ECO:0000259" key="16">
    <source>
        <dbReference type="Pfam" id="PF10531"/>
    </source>
</evidence>
<feature type="domain" description="SLBB" evidence="17">
    <location>
        <begin position="286"/>
        <end position="338"/>
    </location>
</feature>
<dbReference type="GO" id="GO:0006811">
    <property type="term" value="P:monoatomic ion transport"/>
    <property type="evidence" value="ECO:0007669"/>
    <property type="project" value="UniProtKB-KW"/>
</dbReference>
<evidence type="ECO:0000256" key="11">
    <source>
        <dbReference type="ARBA" id="ARBA00023136"/>
    </source>
</evidence>
<evidence type="ECO:0000256" key="10">
    <source>
        <dbReference type="ARBA" id="ARBA00023114"/>
    </source>
</evidence>
<evidence type="ECO:0000256" key="3">
    <source>
        <dbReference type="ARBA" id="ARBA00022448"/>
    </source>
</evidence>
<evidence type="ECO:0000256" key="5">
    <source>
        <dbReference type="ARBA" id="ARBA00022597"/>
    </source>
</evidence>
<keyword evidence="12" id="KW-0564">Palmitate</keyword>
<name>A0A855XBK5_9BACT</name>
<evidence type="ECO:0000259" key="17">
    <source>
        <dbReference type="Pfam" id="PF22461"/>
    </source>
</evidence>
<protein>
    <recommendedName>
        <fullName evidence="20">Polysaccharide export protein</fullName>
    </recommendedName>
</protein>
<evidence type="ECO:0000256" key="2">
    <source>
        <dbReference type="ARBA" id="ARBA00009450"/>
    </source>
</evidence>
<dbReference type="AlphaFoldDB" id="A0A855XBK5"/>
<keyword evidence="5" id="KW-0762">Sugar transport</keyword>
<evidence type="ECO:0000256" key="4">
    <source>
        <dbReference type="ARBA" id="ARBA00022452"/>
    </source>
</evidence>
<comment type="similarity">
    <text evidence="2">Belongs to the BexD/CtrA/VexA family.</text>
</comment>
<evidence type="ECO:0000313" key="19">
    <source>
        <dbReference type="Proteomes" id="UP000250918"/>
    </source>
</evidence>
<feature type="domain" description="Soluble ligand binding" evidence="16">
    <location>
        <begin position="210"/>
        <end position="244"/>
    </location>
</feature>
<dbReference type="GO" id="GO:0009279">
    <property type="term" value="C:cell outer membrane"/>
    <property type="evidence" value="ECO:0007669"/>
    <property type="project" value="UniProtKB-SubCell"/>
</dbReference>
<evidence type="ECO:0008006" key="20">
    <source>
        <dbReference type="Google" id="ProtNLM"/>
    </source>
</evidence>
<evidence type="ECO:0000256" key="14">
    <source>
        <dbReference type="ARBA" id="ARBA00023288"/>
    </source>
</evidence>
<reference evidence="18 19" key="1">
    <citation type="journal article" date="2018" name="ISME J.">
        <title>A methanotrophic archaeon couples anaerobic oxidation of methane to Fe(III) reduction.</title>
        <authorList>
            <person name="Cai C."/>
            <person name="Leu A.O."/>
            <person name="Xie G.J."/>
            <person name="Guo J."/>
            <person name="Feng Y."/>
            <person name="Zhao J.X."/>
            <person name="Tyson G.W."/>
            <person name="Yuan Z."/>
            <person name="Hu S."/>
        </authorList>
    </citation>
    <scope>NUCLEOTIDE SEQUENCE [LARGE SCALE GENOMIC DNA]</scope>
    <source>
        <strain evidence="18">FeB_12</strain>
    </source>
</reference>
<evidence type="ECO:0000256" key="6">
    <source>
        <dbReference type="ARBA" id="ARBA00022692"/>
    </source>
</evidence>
<dbReference type="GO" id="GO:0046930">
    <property type="term" value="C:pore complex"/>
    <property type="evidence" value="ECO:0007669"/>
    <property type="project" value="UniProtKB-KW"/>
</dbReference>
<dbReference type="EMBL" id="PQAP01000011">
    <property type="protein sequence ID" value="PWB75283.1"/>
    <property type="molecule type" value="Genomic_DNA"/>
</dbReference>
<dbReference type="GO" id="GO:0015159">
    <property type="term" value="F:polysaccharide transmembrane transporter activity"/>
    <property type="evidence" value="ECO:0007669"/>
    <property type="project" value="InterPro"/>
</dbReference>
<evidence type="ECO:0000313" key="18">
    <source>
        <dbReference type="EMBL" id="PWB75283.1"/>
    </source>
</evidence>
<keyword evidence="9" id="KW-0406">Ion transport</keyword>
<evidence type="ECO:0000256" key="1">
    <source>
        <dbReference type="ARBA" id="ARBA00004571"/>
    </source>
</evidence>
<dbReference type="PANTHER" id="PTHR33619">
    <property type="entry name" value="POLYSACCHARIDE EXPORT PROTEIN GFCE-RELATED"/>
    <property type="match status" value="1"/>
</dbReference>
<comment type="subcellular location">
    <subcellularLocation>
        <location evidence="1">Cell outer membrane</location>
        <topology evidence="1">Multi-pass membrane protein</topology>
    </subcellularLocation>
</comment>
<organism evidence="18 19">
    <name type="scientific">candidate division GN15 bacterium</name>
    <dbReference type="NCBI Taxonomy" id="2072418"/>
    <lineage>
        <taxon>Bacteria</taxon>
        <taxon>candidate division GN15</taxon>
    </lineage>
</organism>
<keyword evidence="7" id="KW-0732">Signal</keyword>
<evidence type="ECO:0000256" key="8">
    <source>
        <dbReference type="ARBA" id="ARBA00023047"/>
    </source>
</evidence>
<dbReference type="Gene3D" id="3.30.1950.10">
    <property type="entry name" value="wza like domain"/>
    <property type="match status" value="1"/>
</dbReference>
<gene>
    <name evidence="18" type="ORF">C3F09_02680</name>
</gene>
<feature type="domain" description="Polysaccharide export protein N-terminal" evidence="15">
    <location>
        <begin position="48"/>
        <end position="119"/>
    </location>
</feature>
<evidence type="ECO:0000259" key="15">
    <source>
        <dbReference type="Pfam" id="PF02563"/>
    </source>
</evidence>
<evidence type="ECO:0000256" key="7">
    <source>
        <dbReference type="ARBA" id="ARBA00022729"/>
    </source>
</evidence>
<dbReference type="Proteomes" id="UP000250918">
    <property type="component" value="Unassembled WGS sequence"/>
</dbReference>
<dbReference type="Pfam" id="PF10531">
    <property type="entry name" value="SLBB"/>
    <property type="match status" value="3"/>
</dbReference>
<keyword evidence="6" id="KW-0812">Transmembrane</keyword>
<accession>A0A855XBK5</accession>
<feature type="domain" description="Soluble ligand binding" evidence="16">
    <location>
        <begin position="374"/>
        <end position="418"/>
    </location>
</feature>
<dbReference type="InterPro" id="IPR019554">
    <property type="entry name" value="Soluble_ligand-bd"/>
</dbReference>
<dbReference type="Gene3D" id="3.10.560.10">
    <property type="entry name" value="Outer membrane lipoprotein wza domain like"/>
    <property type="match status" value="4"/>
</dbReference>
<keyword evidence="14" id="KW-0449">Lipoprotein</keyword>
<keyword evidence="13" id="KW-0998">Cell outer membrane</keyword>
<dbReference type="InterPro" id="IPR049712">
    <property type="entry name" value="Poly_export"/>
</dbReference>
<proteinExistence type="inferred from homology"/>
<keyword evidence="4" id="KW-1134">Transmembrane beta strand</keyword>
<evidence type="ECO:0000256" key="9">
    <source>
        <dbReference type="ARBA" id="ARBA00023065"/>
    </source>
</evidence>
<comment type="caution">
    <text evidence="18">The sequence shown here is derived from an EMBL/GenBank/DDBJ whole genome shotgun (WGS) entry which is preliminary data.</text>
</comment>
<evidence type="ECO:0000256" key="13">
    <source>
        <dbReference type="ARBA" id="ARBA00023237"/>
    </source>
</evidence>
<sequence>MRFYNIFAAFVLFALGLAPLDVRGQGLPVSDSARFESKAPGYDRPVNPDLYLIRPGEVLTVTFLKTNLPVLKLTVNAEGKLVHPTLGLYDLRGMTLAQVRRRLQEPLAQQYNAKEIDISIGPPTIVTISVLGAVARPGTYQGWTSERVGDMIAAAGGLTPDGSSRRITFSGGPAAVPVDLDRATYLGLDTLNPRLYAGYRIEVPYQSEDRVQVIGEVQRPREIELLTGDTVGSLLQMAGGVSRTVTEPVIELLGQPVQILAAADVVPSGGIIGVRDARISSGRPILVMGEVGAPGQYALDPGMTLAQAIQKAGGTTAEANLPRVTVFRQPESEMWRKTEQFRYAIDGLMHNSDMMSFGVRAGDSIVVPRLLGFVKVEGLVGHATAVPYTPGKTVGYYVNAAGGFLPKADRSGVNLVNRITSLTSRVDVSAQVQDGDLITVVPVEAKP</sequence>
<dbReference type="Pfam" id="PF02563">
    <property type="entry name" value="Poly_export"/>
    <property type="match status" value="1"/>
</dbReference>
<evidence type="ECO:0000256" key="12">
    <source>
        <dbReference type="ARBA" id="ARBA00023139"/>
    </source>
</evidence>